<sequence length="97" mass="11582">DKLAATLIKDSKNTYKHTNTIRKTLKFAQHVIESGYRFGKEPDILQIKFIGKKGKYLDTMEKFHIYHETRKNNEINDRNTVTYNKIYEVILENQQVY</sequence>
<comment type="caution">
    <text evidence="1">The sequence shown here is derived from an EMBL/GenBank/DDBJ whole genome shotgun (WGS) entry which is preliminary data.</text>
</comment>
<protein>
    <submittedName>
        <fullName evidence="1">Uncharacterized protein</fullName>
    </submittedName>
</protein>
<evidence type="ECO:0000313" key="1">
    <source>
        <dbReference type="EMBL" id="GFG32907.1"/>
    </source>
</evidence>
<keyword evidence="2" id="KW-1185">Reference proteome</keyword>
<evidence type="ECO:0000313" key="2">
    <source>
        <dbReference type="Proteomes" id="UP000502823"/>
    </source>
</evidence>
<organism evidence="1 2">
    <name type="scientific">Coptotermes formosanus</name>
    <name type="common">Formosan subterranean termite</name>
    <dbReference type="NCBI Taxonomy" id="36987"/>
    <lineage>
        <taxon>Eukaryota</taxon>
        <taxon>Metazoa</taxon>
        <taxon>Ecdysozoa</taxon>
        <taxon>Arthropoda</taxon>
        <taxon>Hexapoda</taxon>
        <taxon>Insecta</taxon>
        <taxon>Pterygota</taxon>
        <taxon>Neoptera</taxon>
        <taxon>Polyneoptera</taxon>
        <taxon>Dictyoptera</taxon>
        <taxon>Blattodea</taxon>
        <taxon>Blattoidea</taxon>
        <taxon>Termitoidae</taxon>
        <taxon>Rhinotermitidae</taxon>
        <taxon>Coptotermes</taxon>
    </lineage>
</organism>
<dbReference type="EMBL" id="BLKM01000389">
    <property type="protein sequence ID" value="GFG32907.1"/>
    <property type="molecule type" value="Genomic_DNA"/>
</dbReference>
<dbReference type="InParanoid" id="A0A6L2PSU1"/>
<reference evidence="2" key="1">
    <citation type="submission" date="2020-01" db="EMBL/GenBank/DDBJ databases">
        <title>Draft genome sequence of the Termite Coptotermes fromosanus.</title>
        <authorList>
            <person name="Itakura S."/>
            <person name="Yosikawa Y."/>
            <person name="Umezawa K."/>
        </authorList>
    </citation>
    <scope>NUCLEOTIDE SEQUENCE [LARGE SCALE GENOMIC DNA]</scope>
</reference>
<dbReference type="Proteomes" id="UP000502823">
    <property type="component" value="Unassembled WGS sequence"/>
</dbReference>
<feature type="non-terminal residue" evidence="1">
    <location>
        <position position="1"/>
    </location>
</feature>
<name>A0A6L2PSU1_COPFO</name>
<proteinExistence type="predicted"/>
<gene>
    <name evidence="1" type="ORF">Cfor_06375</name>
</gene>
<accession>A0A6L2PSU1</accession>
<dbReference type="AlphaFoldDB" id="A0A6L2PSU1"/>